<reference evidence="1" key="1">
    <citation type="submission" date="2018-05" db="EMBL/GenBank/DDBJ databases">
        <authorList>
            <person name="Lanie J.A."/>
            <person name="Ng W.-L."/>
            <person name="Kazmierczak K.M."/>
            <person name="Andrzejewski T.M."/>
            <person name="Davidsen T.M."/>
            <person name="Wayne K.J."/>
            <person name="Tettelin H."/>
            <person name="Glass J.I."/>
            <person name="Rusch D."/>
            <person name="Podicherti R."/>
            <person name="Tsui H.-C.T."/>
            <person name="Winkler M.E."/>
        </authorList>
    </citation>
    <scope>NUCLEOTIDE SEQUENCE</scope>
</reference>
<dbReference type="AlphaFoldDB" id="A0A382H3A7"/>
<accession>A0A382H3A7</accession>
<organism evidence="1">
    <name type="scientific">marine metagenome</name>
    <dbReference type="NCBI Taxonomy" id="408172"/>
    <lineage>
        <taxon>unclassified sequences</taxon>
        <taxon>metagenomes</taxon>
        <taxon>ecological metagenomes</taxon>
    </lineage>
</organism>
<dbReference type="Gene3D" id="3.90.950.10">
    <property type="match status" value="1"/>
</dbReference>
<sequence>MEFFKTDLVEIQDDSLSKIALQKALNAYEKCKKPVIVED</sequence>
<protein>
    <submittedName>
        <fullName evidence="1">Uncharacterized protein</fullName>
    </submittedName>
</protein>
<dbReference type="SUPFAM" id="SSF52972">
    <property type="entry name" value="ITPase-like"/>
    <property type="match status" value="1"/>
</dbReference>
<gene>
    <name evidence="1" type="ORF">METZ01_LOCUS234459</name>
</gene>
<name>A0A382H3A7_9ZZZZ</name>
<evidence type="ECO:0000313" key="1">
    <source>
        <dbReference type="EMBL" id="SVB81605.1"/>
    </source>
</evidence>
<dbReference type="InterPro" id="IPR029001">
    <property type="entry name" value="ITPase-like_fam"/>
</dbReference>
<feature type="non-terminal residue" evidence="1">
    <location>
        <position position="39"/>
    </location>
</feature>
<dbReference type="EMBL" id="UINC01058858">
    <property type="protein sequence ID" value="SVB81605.1"/>
    <property type="molecule type" value="Genomic_DNA"/>
</dbReference>
<proteinExistence type="predicted"/>